<evidence type="ECO:0000256" key="2">
    <source>
        <dbReference type="SAM" id="SignalP"/>
    </source>
</evidence>
<comment type="caution">
    <text evidence="3">The sequence shown here is derived from an EMBL/GenBank/DDBJ whole genome shotgun (WGS) entry which is preliminary data.</text>
</comment>
<gene>
    <name evidence="3" type="ORF">ACFSTE_09040</name>
</gene>
<dbReference type="SUPFAM" id="SSF48403">
    <property type="entry name" value="Ankyrin repeat"/>
    <property type="match status" value="2"/>
</dbReference>
<dbReference type="RefSeq" id="WP_378258829.1">
    <property type="nucleotide sequence ID" value="NZ_JBHSJV010000001.1"/>
</dbReference>
<protein>
    <submittedName>
        <fullName evidence="3">Ankyrin repeat domain-containing protein</fullName>
    </submittedName>
</protein>
<proteinExistence type="predicted"/>
<sequence>MMKRAIAVYTVILLCIGSLKITAQESNPFHDRAYWKTNPTISSVEAKIKKGASPTASNSHGFDAVCYAILEKASNETIIHLINKGNDVNKRTHDARTYIFWAAYKGNLELMKYLVANGAKTDIVDGTGYSLLLFAAVTGQTDKKIYEYCIAQGADVVNEVNKDGANALLLILPHLNDFDLVTYFTKKGLDLYGEDTLGNNAFNYAAKKANIPILEQLKKKGISHNGKNEEGGNAMIMASRTRRKANPLSFFKYLENLGVASNVTTNKGITPLHGLAYNAKDTAVFEYFVSKGVDVNQKDVNGNTALINAAYRNTLPVVTLLANKGKDVTITNNEGVSALARAVQRNTPEIVEFLLTAGANVNAVDKKGNTIGYYLIKSFSSKKENDFDKKVALLKKHGWNSQISEGNGSTLFHIAMEKHSIPLLKKIHAMGININTKDKNGNTALHLAAMKSKNPKILKYLMTIGADKKIVTEFNESVYDLATENELLKENNSSLNFLK</sequence>
<dbReference type="PROSITE" id="PS50088">
    <property type="entry name" value="ANK_REPEAT"/>
    <property type="match status" value="6"/>
</dbReference>
<dbReference type="Proteomes" id="UP001597459">
    <property type="component" value="Unassembled WGS sequence"/>
</dbReference>
<dbReference type="SMART" id="SM00248">
    <property type="entry name" value="ANK"/>
    <property type="match status" value="9"/>
</dbReference>
<feature type="repeat" description="ANK" evidence="1">
    <location>
        <begin position="94"/>
        <end position="126"/>
    </location>
</feature>
<dbReference type="PROSITE" id="PS50297">
    <property type="entry name" value="ANK_REP_REGION"/>
    <property type="match status" value="5"/>
</dbReference>
<feature type="repeat" description="ANK" evidence="1">
    <location>
        <begin position="267"/>
        <end position="300"/>
    </location>
</feature>
<keyword evidence="4" id="KW-1185">Reference proteome</keyword>
<feature type="repeat" description="ANK" evidence="1">
    <location>
        <begin position="440"/>
        <end position="473"/>
    </location>
</feature>
<dbReference type="InterPro" id="IPR036770">
    <property type="entry name" value="Ankyrin_rpt-contain_sf"/>
</dbReference>
<feature type="signal peptide" evidence="2">
    <location>
        <begin position="1"/>
        <end position="23"/>
    </location>
</feature>
<dbReference type="EMBL" id="JBHULX010000013">
    <property type="protein sequence ID" value="MFD2590974.1"/>
    <property type="molecule type" value="Genomic_DNA"/>
</dbReference>
<feature type="chain" id="PRO_5047227365" evidence="2">
    <location>
        <begin position="24"/>
        <end position="499"/>
    </location>
</feature>
<dbReference type="PANTHER" id="PTHR24118">
    <property type="entry name" value="POTE ANKYRIN DOMAIN"/>
    <property type="match status" value="1"/>
</dbReference>
<feature type="repeat" description="ANK" evidence="1">
    <location>
        <begin position="407"/>
        <end position="439"/>
    </location>
</feature>
<dbReference type="Gene3D" id="1.25.40.20">
    <property type="entry name" value="Ankyrin repeat-containing domain"/>
    <property type="match status" value="2"/>
</dbReference>
<evidence type="ECO:0000256" key="1">
    <source>
        <dbReference type="PROSITE-ProRule" id="PRU00023"/>
    </source>
</evidence>
<feature type="repeat" description="ANK" evidence="1">
    <location>
        <begin position="334"/>
        <end position="366"/>
    </location>
</feature>
<organism evidence="3 4">
    <name type="scientific">Aquimarina hainanensis</name>
    <dbReference type="NCBI Taxonomy" id="1578017"/>
    <lineage>
        <taxon>Bacteria</taxon>
        <taxon>Pseudomonadati</taxon>
        <taxon>Bacteroidota</taxon>
        <taxon>Flavobacteriia</taxon>
        <taxon>Flavobacteriales</taxon>
        <taxon>Flavobacteriaceae</taxon>
        <taxon>Aquimarina</taxon>
    </lineage>
</organism>
<name>A0ABW5N7Q3_9FLAO</name>
<evidence type="ECO:0000313" key="4">
    <source>
        <dbReference type="Proteomes" id="UP001597459"/>
    </source>
</evidence>
<accession>A0ABW5N7Q3</accession>
<keyword evidence="1" id="KW-0040">ANK repeat</keyword>
<keyword evidence="2" id="KW-0732">Signal</keyword>
<feature type="repeat" description="ANK" evidence="1">
    <location>
        <begin position="301"/>
        <end position="333"/>
    </location>
</feature>
<dbReference type="PANTHER" id="PTHR24118:SF99">
    <property type="entry name" value="POTE ANKYRIN DOMAIN FAMILY MEMBER 3C-RELATED"/>
    <property type="match status" value="1"/>
</dbReference>
<dbReference type="Pfam" id="PF12796">
    <property type="entry name" value="Ank_2"/>
    <property type="match status" value="2"/>
</dbReference>
<dbReference type="InterPro" id="IPR002110">
    <property type="entry name" value="Ankyrin_rpt"/>
</dbReference>
<reference evidence="4" key="1">
    <citation type="journal article" date="2019" name="Int. J. Syst. Evol. Microbiol.">
        <title>The Global Catalogue of Microorganisms (GCM) 10K type strain sequencing project: providing services to taxonomists for standard genome sequencing and annotation.</title>
        <authorList>
            <consortium name="The Broad Institute Genomics Platform"/>
            <consortium name="The Broad Institute Genome Sequencing Center for Infectious Disease"/>
            <person name="Wu L."/>
            <person name="Ma J."/>
        </authorList>
    </citation>
    <scope>NUCLEOTIDE SEQUENCE [LARGE SCALE GENOMIC DNA]</scope>
    <source>
        <strain evidence="4">KCTC 42423</strain>
    </source>
</reference>
<evidence type="ECO:0000313" key="3">
    <source>
        <dbReference type="EMBL" id="MFD2590974.1"/>
    </source>
</evidence>
<dbReference type="Pfam" id="PF13637">
    <property type="entry name" value="Ank_4"/>
    <property type="match status" value="1"/>
</dbReference>